<dbReference type="EMBL" id="ANPB02000001">
    <property type="protein sequence ID" value="KAF4492954.1"/>
    <property type="molecule type" value="Genomic_DNA"/>
</dbReference>
<name>A0A7J6JQE0_COLFN</name>
<reference evidence="1 2" key="2">
    <citation type="submission" date="2020-04" db="EMBL/GenBank/DDBJ databases">
        <title>Genome sequencing and assembly of multiple isolates from the Colletotrichum gloeosporioides species complex.</title>
        <authorList>
            <person name="Gan P."/>
            <person name="Shirasu K."/>
        </authorList>
    </citation>
    <scope>NUCLEOTIDE SEQUENCE [LARGE SCALE GENOMIC DNA]</scope>
    <source>
        <strain evidence="1 2">Nara gc5</strain>
    </source>
</reference>
<dbReference type="GeneID" id="90979662"/>
<gene>
    <name evidence="1" type="ORF">CGGC5_v002650</name>
</gene>
<protein>
    <submittedName>
        <fullName evidence="1">Uncharacterized protein</fullName>
    </submittedName>
</protein>
<evidence type="ECO:0000313" key="2">
    <source>
        <dbReference type="Proteomes" id="UP000011096"/>
    </source>
</evidence>
<accession>A0A7J6JQE0</accession>
<evidence type="ECO:0000313" key="1">
    <source>
        <dbReference type="EMBL" id="KAF4492954.1"/>
    </source>
</evidence>
<dbReference type="AlphaFoldDB" id="A0A7J6JQE0"/>
<comment type="caution">
    <text evidence="1">The sequence shown here is derived from an EMBL/GenBank/DDBJ whole genome shotgun (WGS) entry which is preliminary data.</text>
</comment>
<keyword evidence="2" id="KW-1185">Reference proteome</keyword>
<dbReference type="Proteomes" id="UP000011096">
    <property type="component" value="Unassembled WGS sequence"/>
</dbReference>
<reference evidence="1 2" key="1">
    <citation type="submission" date="2012-08" db="EMBL/GenBank/DDBJ databases">
        <authorList>
            <person name="Gan P.H.P."/>
            <person name="Ikeda K."/>
            <person name="Irieda H."/>
            <person name="Narusaka M."/>
            <person name="O'Connell R.J."/>
            <person name="Narusaka Y."/>
            <person name="Takano Y."/>
            <person name="Kubo Y."/>
            <person name="Shirasu K."/>
        </authorList>
    </citation>
    <scope>NUCLEOTIDE SEQUENCE [LARGE SCALE GENOMIC DNA]</scope>
    <source>
        <strain evidence="1 2">Nara gc5</strain>
    </source>
</reference>
<proteinExistence type="predicted"/>
<dbReference type="RefSeq" id="XP_066009987.1">
    <property type="nucleotide sequence ID" value="XM_066151009.1"/>
</dbReference>
<dbReference type="InParanoid" id="A0A7J6JQE0"/>
<sequence>MQVLRFPRTFWRSNPGDAQHDSAAGLLLVLFNLKHVPEGLVDHGTRTNALDSVPVGKECSFASPWIFDSGYQVGSICLRLVIQLTVALLTPAVTSAQSARRMTLCDTNSDVAWRETSVGLCGCASDDRLRQESLIMKRHPSPHATQPDL</sequence>
<organism evidence="1 2">
    <name type="scientific">Colletotrichum fructicola (strain Nara gc5)</name>
    <name type="common">Anthracnose fungus</name>
    <name type="synonym">Colletotrichum gloeosporioides (strain Nara gc5)</name>
    <dbReference type="NCBI Taxonomy" id="1213859"/>
    <lineage>
        <taxon>Eukaryota</taxon>
        <taxon>Fungi</taxon>
        <taxon>Dikarya</taxon>
        <taxon>Ascomycota</taxon>
        <taxon>Pezizomycotina</taxon>
        <taxon>Sordariomycetes</taxon>
        <taxon>Hypocreomycetidae</taxon>
        <taxon>Glomerellales</taxon>
        <taxon>Glomerellaceae</taxon>
        <taxon>Colletotrichum</taxon>
        <taxon>Colletotrichum gloeosporioides species complex</taxon>
    </lineage>
</organism>